<feature type="transmembrane region" description="Helical" evidence="6">
    <location>
        <begin position="383"/>
        <end position="403"/>
    </location>
</feature>
<dbReference type="Gene3D" id="1.20.1250.20">
    <property type="entry name" value="MFS general substrate transporter like domains"/>
    <property type="match status" value="1"/>
</dbReference>
<dbReference type="CDD" id="cd06174">
    <property type="entry name" value="MFS"/>
    <property type="match status" value="1"/>
</dbReference>
<feature type="transmembrane region" description="Helical" evidence="6">
    <location>
        <begin position="163"/>
        <end position="184"/>
    </location>
</feature>
<dbReference type="InterPro" id="IPR020846">
    <property type="entry name" value="MFS_dom"/>
</dbReference>
<feature type="transmembrane region" description="Helical" evidence="6">
    <location>
        <begin position="77"/>
        <end position="96"/>
    </location>
</feature>
<dbReference type="InterPro" id="IPR011701">
    <property type="entry name" value="MFS"/>
</dbReference>
<dbReference type="PANTHER" id="PTHR23528:SF1">
    <property type="entry name" value="MAJOR FACILITATOR SUPERFAMILY (MFS) PROFILE DOMAIN-CONTAINING PROTEIN"/>
    <property type="match status" value="1"/>
</dbReference>
<evidence type="ECO:0000256" key="1">
    <source>
        <dbReference type="ARBA" id="ARBA00004651"/>
    </source>
</evidence>
<organism evidence="8 9">
    <name type="scientific">Nocardiopsis changdeensis</name>
    <dbReference type="NCBI Taxonomy" id="2831969"/>
    <lineage>
        <taxon>Bacteria</taxon>
        <taxon>Bacillati</taxon>
        <taxon>Actinomycetota</taxon>
        <taxon>Actinomycetes</taxon>
        <taxon>Streptosporangiales</taxon>
        <taxon>Nocardiopsidaceae</taxon>
        <taxon>Nocardiopsis</taxon>
    </lineage>
</organism>
<evidence type="ECO:0000313" key="8">
    <source>
        <dbReference type="EMBL" id="QUX24100.1"/>
    </source>
</evidence>
<gene>
    <name evidence="8" type="ORF">KGD84_07250</name>
</gene>
<feature type="transmembrane region" description="Helical" evidence="6">
    <location>
        <begin position="223"/>
        <end position="241"/>
    </location>
</feature>
<feature type="region of interest" description="Disordered" evidence="5">
    <location>
        <begin position="412"/>
        <end position="464"/>
    </location>
</feature>
<evidence type="ECO:0000256" key="5">
    <source>
        <dbReference type="SAM" id="MobiDB-lite"/>
    </source>
</evidence>
<evidence type="ECO:0000256" key="6">
    <source>
        <dbReference type="SAM" id="Phobius"/>
    </source>
</evidence>
<dbReference type="EMBL" id="CP074133">
    <property type="protein sequence ID" value="QUX24100.1"/>
    <property type="molecule type" value="Genomic_DNA"/>
</dbReference>
<feature type="transmembrane region" description="Helical" evidence="6">
    <location>
        <begin position="135"/>
        <end position="157"/>
    </location>
</feature>
<feature type="transmembrane region" description="Helical" evidence="6">
    <location>
        <begin position="39"/>
        <end position="56"/>
    </location>
</feature>
<proteinExistence type="predicted"/>
<dbReference type="SUPFAM" id="SSF103473">
    <property type="entry name" value="MFS general substrate transporter"/>
    <property type="match status" value="1"/>
</dbReference>
<feature type="transmembrane region" description="Helical" evidence="6">
    <location>
        <begin position="344"/>
        <end position="363"/>
    </location>
</feature>
<evidence type="ECO:0000256" key="2">
    <source>
        <dbReference type="ARBA" id="ARBA00022692"/>
    </source>
</evidence>
<keyword evidence="2 6" id="KW-0812">Transmembrane</keyword>
<sequence>MSRVYLLALVELASLGPLATALAVSLSLKVLEIAPESKEASLALVTTAGAVAALVSNPVWGHLSDRTRSRFGRRRPWIVSGAVLGAVSAVLMLLAPGVGWLAAAWALGQAGYNASLAALNAMLADQVPEEQRAKASGVFGAFGFLGLVPAMLIAAVFAENLAVVMLAMPLISLVIVGVVCAVVPDAPVSGAGARERGIGDVFRAFLFNPLRVPRFSLVWVQRCVMQFGYTIVGTFGLFYLIERLGMEQGEAVSLTSLATVAGAGLNTAAAFACGYLASRRGNYGPFIVAATAAMAVSLLMKAYTGDVSVFWASTVVAGFALGVYYSIDLALVMRTLPAGEEGKFLGIFNLAKTIPQSVAPALAPLALAVGGPDPVTGHENNYASLYLAGAVAVLLSLAVLPGLRPVLRRAPATPETSAVPETPAVPEALVPPAASVASPAPSNPPGAARSEGAPVSTDSEDTTP</sequence>
<feature type="domain" description="Major facilitator superfamily (MFS) profile" evidence="7">
    <location>
        <begin position="1"/>
        <end position="408"/>
    </location>
</feature>
<keyword evidence="4 6" id="KW-0472">Membrane</keyword>
<dbReference type="InterPro" id="IPR036259">
    <property type="entry name" value="MFS_trans_sf"/>
</dbReference>
<feature type="compositionally biased region" description="Low complexity" evidence="5">
    <location>
        <begin position="417"/>
        <end position="448"/>
    </location>
</feature>
<accession>A0ABX8BQU0</accession>
<keyword evidence="9" id="KW-1185">Reference proteome</keyword>
<evidence type="ECO:0000259" key="7">
    <source>
        <dbReference type="PROSITE" id="PS50850"/>
    </source>
</evidence>
<evidence type="ECO:0000256" key="4">
    <source>
        <dbReference type="ARBA" id="ARBA00023136"/>
    </source>
</evidence>
<feature type="transmembrane region" description="Helical" evidence="6">
    <location>
        <begin position="283"/>
        <end position="303"/>
    </location>
</feature>
<feature type="transmembrane region" description="Helical" evidence="6">
    <location>
        <begin position="309"/>
        <end position="332"/>
    </location>
</feature>
<dbReference type="PROSITE" id="PS50850">
    <property type="entry name" value="MFS"/>
    <property type="match status" value="1"/>
</dbReference>
<evidence type="ECO:0000313" key="9">
    <source>
        <dbReference type="Proteomes" id="UP000676079"/>
    </source>
</evidence>
<reference evidence="8 9" key="1">
    <citation type="submission" date="2021-05" db="EMBL/GenBank/DDBJ databases">
        <title>Direct Submission.</title>
        <authorList>
            <person name="Li K."/>
            <person name="Gao J."/>
        </authorList>
    </citation>
    <scope>NUCLEOTIDE SEQUENCE [LARGE SCALE GENOMIC DNA]</scope>
    <source>
        <strain evidence="8 9">Mg02</strain>
    </source>
</reference>
<dbReference type="Pfam" id="PF07690">
    <property type="entry name" value="MFS_1"/>
    <property type="match status" value="1"/>
</dbReference>
<feature type="transmembrane region" description="Helical" evidence="6">
    <location>
        <begin position="253"/>
        <end position="276"/>
    </location>
</feature>
<dbReference type="PANTHER" id="PTHR23528">
    <property type="match status" value="1"/>
</dbReference>
<evidence type="ECO:0000256" key="3">
    <source>
        <dbReference type="ARBA" id="ARBA00022989"/>
    </source>
</evidence>
<keyword evidence="3 6" id="KW-1133">Transmembrane helix</keyword>
<feature type="transmembrane region" description="Helical" evidence="6">
    <location>
        <begin position="102"/>
        <end position="123"/>
    </location>
</feature>
<dbReference type="Proteomes" id="UP000676079">
    <property type="component" value="Chromosome"/>
</dbReference>
<name>A0ABX8BQU0_9ACTN</name>
<dbReference type="RefSeq" id="WP_220559493.1">
    <property type="nucleotide sequence ID" value="NZ_CP074133.1"/>
</dbReference>
<protein>
    <submittedName>
        <fullName evidence="8">MFS transporter</fullName>
    </submittedName>
</protein>
<comment type="subcellular location">
    <subcellularLocation>
        <location evidence="1">Cell membrane</location>
        <topology evidence="1">Multi-pass membrane protein</topology>
    </subcellularLocation>
</comment>